<feature type="chain" id="PRO_5016881070" description="OstA family protein" evidence="1">
    <location>
        <begin position="27"/>
        <end position="217"/>
    </location>
</feature>
<dbReference type="AlphaFoldDB" id="A0A345IFN9"/>
<dbReference type="EMBL" id="CP031158">
    <property type="protein sequence ID" value="AXG98511.1"/>
    <property type="molecule type" value="Genomic_DNA"/>
</dbReference>
<evidence type="ECO:0000313" key="3">
    <source>
        <dbReference type="Proteomes" id="UP000253744"/>
    </source>
</evidence>
<keyword evidence="1" id="KW-0732">Signal</keyword>
<evidence type="ECO:0000313" key="2">
    <source>
        <dbReference type="EMBL" id="AXG98511.1"/>
    </source>
</evidence>
<protein>
    <recommendedName>
        <fullName evidence="4">OstA family protein</fullName>
    </recommendedName>
</protein>
<dbReference type="STRING" id="1288484.GCA_000348665_03227"/>
<sequence length="217" mass="22358">MNLVSARFSRLFAVAALALGTLPAGAVTFGGLNVTPRGAQNLNLETGATEMPQGGTVTDRKGGLTMTAARLQLRPGEQLQAQGATVKTKFGGTLSASQINYDLKSGVVTASGNVNYSDARMKNVQAAQVTVHVRSGFVVARGGVRAGSPALSGATLVFDPSTMQAVVSGPYNLSTRLGQTRGQAGDRLLLTFAGNVLTSATGKPTANDLSRFSPYLK</sequence>
<reference evidence="2 3" key="1">
    <citation type="submission" date="2018-07" db="EMBL/GenBank/DDBJ databases">
        <title>Complete Genome and Methylome Analysis of Deinococcus wulumuqiensis NEB 479.</title>
        <authorList>
            <person name="Fomenkov A."/>
            <person name="Luyten Y."/>
            <person name="Vincze T."/>
            <person name="Anton B.P."/>
            <person name="Clark T."/>
            <person name="Roberts R.J."/>
            <person name="Morgan R.D."/>
        </authorList>
    </citation>
    <scope>NUCLEOTIDE SEQUENCE [LARGE SCALE GENOMIC DNA]</scope>
    <source>
        <strain evidence="2 3">NEB 479</strain>
    </source>
</reference>
<evidence type="ECO:0008006" key="4">
    <source>
        <dbReference type="Google" id="ProtNLM"/>
    </source>
</evidence>
<proteinExistence type="predicted"/>
<dbReference type="Proteomes" id="UP000253744">
    <property type="component" value="Chromosome"/>
</dbReference>
<feature type="signal peptide" evidence="1">
    <location>
        <begin position="1"/>
        <end position="26"/>
    </location>
</feature>
<dbReference type="RefSeq" id="WP_114671512.1">
    <property type="nucleotide sequence ID" value="NZ_CP031158.1"/>
</dbReference>
<name>A0A345IFN9_9DEIO</name>
<dbReference type="KEGG" id="dwu:DVJ83_04260"/>
<evidence type="ECO:0000256" key="1">
    <source>
        <dbReference type="SAM" id="SignalP"/>
    </source>
</evidence>
<organism evidence="2 3">
    <name type="scientific">Deinococcus wulumuqiensis</name>
    <dbReference type="NCBI Taxonomy" id="980427"/>
    <lineage>
        <taxon>Bacteria</taxon>
        <taxon>Thermotogati</taxon>
        <taxon>Deinococcota</taxon>
        <taxon>Deinococci</taxon>
        <taxon>Deinococcales</taxon>
        <taxon>Deinococcaceae</taxon>
        <taxon>Deinococcus</taxon>
    </lineage>
</organism>
<gene>
    <name evidence="2" type="ORF">DVJ83_04260</name>
</gene>
<accession>A0A345IFN9</accession>